<dbReference type="GO" id="GO:0016020">
    <property type="term" value="C:membrane"/>
    <property type="evidence" value="ECO:0007669"/>
    <property type="project" value="InterPro"/>
</dbReference>
<feature type="domain" description="CBS" evidence="9">
    <location>
        <begin position="277"/>
        <end position="334"/>
    </location>
</feature>
<organism evidence="10 11">
    <name type="scientific">Saccharomonospora viridis</name>
    <dbReference type="NCBI Taxonomy" id="1852"/>
    <lineage>
        <taxon>Bacteria</taxon>
        <taxon>Bacillati</taxon>
        <taxon>Actinomycetota</taxon>
        <taxon>Actinomycetes</taxon>
        <taxon>Pseudonocardiales</taxon>
        <taxon>Pseudonocardiaceae</taxon>
        <taxon>Saccharomonospora</taxon>
    </lineage>
</organism>
<dbReference type="GO" id="GO:0006865">
    <property type="term" value="P:amino acid transport"/>
    <property type="evidence" value="ECO:0007669"/>
    <property type="project" value="UniProtKB-KW"/>
</dbReference>
<dbReference type="PANTHER" id="PTHR43869">
    <property type="entry name" value="GLYCINE BETAINE/PROLINE BETAINE TRANSPORT SYSTEM ATP-BINDING PROTEIN PROV"/>
    <property type="match status" value="1"/>
</dbReference>
<comment type="caution">
    <text evidence="10">The sequence shown here is derived from an EMBL/GenBank/DDBJ whole genome shotgun (WGS) entry which is preliminary data.</text>
</comment>
<dbReference type="GO" id="GO:0016887">
    <property type="term" value="F:ATP hydrolysis activity"/>
    <property type="evidence" value="ECO:0007669"/>
    <property type="project" value="InterPro"/>
</dbReference>
<dbReference type="NCBIfam" id="TIGR01186">
    <property type="entry name" value="proV"/>
    <property type="match status" value="1"/>
</dbReference>
<accession>A0A837D374</accession>
<evidence type="ECO:0000256" key="6">
    <source>
        <dbReference type="ARBA" id="ARBA00023122"/>
    </source>
</evidence>
<dbReference type="GO" id="GO:0031460">
    <property type="term" value="P:glycine betaine transport"/>
    <property type="evidence" value="ECO:0007669"/>
    <property type="project" value="InterPro"/>
</dbReference>
<keyword evidence="3" id="KW-0547">Nucleotide-binding</keyword>
<dbReference type="PROSITE" id="PS50893">
    <property type="entry name" value="ABC_TRANSPORTER_2"/>
    <property type="match status" value="1"/>
</dbReference>
<dbReference type="InterPro" id="IPR027417">
    <property type="entry name" value="P-loop_NTPase"/>
</dbReference>
<evidence type="ECO:0000256" key="7">
    <source>
        <dbReference type="PROSITE-ProRule" id="PRU00703"/>
    </source>
</evidence>
<dbReference type="InterPro" id="IPR003593">
    <property type="entry name" value="AAA+_ATPase"/>
</dbReference>
<dbReference type="InterPro" id="IPR003439">
    <property type="entry name" value="ABC_transporter-like_ATP-bd"/>
</dbReference>
<evidence type="ECO:0000256" key="4">
    <source>
        <dbReference type="ARBA" id="ARBA00022840"/>
    </source>
</evidence>
<keyword evidence="6 7" id="KW-0129">CBS domain</keyword>
<proteinExistence type="inferred from homology"/>
<sequence>MFQARNVTKVFGLPAGRAREILDEAEDRSRAITAAGGVLAVDDVSFDVAQGELFVIMGLSGSGKSTLIRMVNRLVEPTTGQIYYDGTDIAAMGEAQLRELRNKRLSMVFQHFALFPHRTIRDNAAYGLKTRGVPRHERLERADQALHQVGLGQWGDAYPEELSGGMQQRVGLARALATDPEVLIMDEPFSALDPLNRRAMQEQLLELQSTFRKTILFVTHDLNEAMRLGDRIMVLRGGTVVQLGTGPQIIAQPADEYVHDFVSDVDRSRALTAGSIMTEPWLTATVDDDAASVLEKLDRTPAKGLYILDQDHRVVGVASGEALSRAAADGERDLRRCLDTDYAWVAEGTSLARCCHLTGGDVVPLAVLDADKHLLGVVPKTEMLRAIATQEEGD</sequence>
<dbReference type="InterPro" id="IPR051921">
    <property type="entry name" value="ABC_osmolyte_uptake_ATP-bind"/>
</dbReference>
<dbReference type="CDD" id="cd03294">
    <property type="entry name" value="ABC_Pro_Gly_Betaine"/>
    <property type="match status" value="1"/>
</dbReference>
<dbReference type="PROSITE" id="PS51371">
    <property type="entry name" value="CBS"/>
    <property type="match status" value="1"/>
</dbReference>
<dbReference type="SMART" id="SM00382">
    <property type="entry name" value="AAA"/>
    <property type="match status" value="1"/>
</dbReference>
<evidence type="ECO:0000256" key="2">
    <source>
        <dbReference type="ARBA" id="ARBA00022448"/>
    </source>
</evidence>
<dbReference type="RefSeq" id="WP_037313453.1">
    <property type="nucleotide sequence ID" value="NZ_FOWS01000003.1"/>
</dbReference>
<keyword evidence="2" id="KW-0813">Transport</keyword>
<dbReference type="AlphaFoldDB" id="A0A837D374"/>
<dbReference type="InterPro" id="IPR000644">
    <property type="entry name" value="CBS_dom"/>
</dbReference>
<dbReference type="FunFam" id="3.40.50.300:FF:000201">
    <property type="entry name" value="Glycine betaine/L-proline ABC transporter ATP-binding protein"/>
    <property type="match status" value="1"/>
</dbReference>
<dbReference type="PANTHER" id="PTHR43869:SF1">
    <property type="entry name" value="GLYCINE BETAINE_PROLINE BETAINE TRANSPORT SYSTEM ATP-BINDING PROTEIN PROV"/>
    <property type="match status" value="1"/>
</dbReference>
<evidence type="ECO:0000259" key="8">
    <source>
        <dbReference type="PROSITE" id="PS50893"/>
    </source>
</evidence>
<dbReference type="InterPro" id="IPR017871">
    <property type="entry name" value="ABC_transporter-like_CS"/>
</dbReference>
<dbReference type="Gene3D" id="3.10.580.10">
    <property type="entry name" value="CBS-domain"/>
    <property type="match status" value="1"/>
</dbReference>
<feature type="domain" description="ABC transporter" evidence="8">
    <location>
        <begin position="23"/>
        <end position="262"/>
    </location>
</feature>
<evidence type="ECO:0000313" key="11">
    <source>
        <dbReference type="Proteomes" id="UP000030848"/>
    </source>
</evidence>
<dbReference type="SUPFAM" id="SSF52540">
    <property type="entry name" value="P-loop containing nucleoside triphosphate hydrolases"/>
    <property type="match status" value="1"/>
</dbReference>
<comment type="similarity">
    <text evidence="1">Belongs to the ABC transporter superfamily.</text>
</comment>
<dbReference type="Pfam" id="PF00571">
    <property type="entry name" value="CBS"/>
    <property type="match status" value="1"/>
</dbReference>
<dbReference type="PROSITE" id="PS00211">
    <property type="entry name" value="ABC_TRANSPORTER_1"/>
    <property type="match status" value="1"/>
</dbReference>
<evidence type="ECO:0000256" key="3">
    <source>
        <dbReference type="ARBA" id="ARBA00022741"/>
    </source>
</evidence>
<dbReference type="EMBL" id="JRZE01000008">
    <property type="protein sequence ID" value="KHF42147.1"/>
    <property type="molecule type" value="Genomic_DNA"/>
</dbReference>
<dbReference type="Pfam" id="PF00005">
    <property type="entry name" value="ABC_tran"/>
    <property type="match status" value="1"/>
</dbReference>
<dbReference type="Proteomes" id="UP000030848">
    <property type="component" value="Unassembled WGS sequence"/>
</dbReference>
<gene>
    <name evidence="10" type="ORF">MINT15_39530</name>
</gene>
<keyword evidence="4" id="KW-0067">ATP-binding</keyword>
<name>A0A837D374_9PSEU</name>
<dbReference type="InterPro" id="IPR046342">
    <property type="entry name" value="CBS_dom_sf"/>
</dbReference>
<keyword evidence="5" id="KW-0029">Amino-acid transport</keyword>
<dbReference type="Gene3D" id="3.40.50.300">
    <property type="entry name" value="P-loop containing nucleotide triphosphate hydrolases"/>
    <property type="match status" value="1"/>
</dbReference>
<dbReference type="InterPro" id="IPR005892">
    <property type="entry name" value="Gly-betaine_transp_ATP-bd"/>
</dbReference>
<evidence type="ECO:0000313" key="10">
    <source>
        <dbReference type="EMBL" id="KHF42147.1"/>
    </source>
</evidence>
<dbReference type="SUPFAM" id="SSF54631">
    <property type="entry name" value="CBS-domain pair"/>
    <property type="match status" value="1"/>
</dbReference>
<evidence type="ECO:0000256" key="5">
    <source>
        <dbReference type="ARBA" id="ARBA00022970"/>
    </source>
</evidence>
<dbReference type="GO" id="GO:0006970">
    <property type="term" value="P:response to osmotic stress"/>
    <property type="evidence" value="ECO:0007669"/>
    <property type="project" value="UniProtKB-ARBA"/>
</dbReference>
<reference evidence="10 11" key="1">
    <citation type="submission" date="2014-10" db="EMBL/GenBank/DDBJ databases">
        <title>Genome sequence of Micropolyspora internatus JCM3315.</title>
        <authorList>
            <person name="Shin S.-K."/>
            <person name="Yi H."/>
        </authorList>
    </citation>
    <scope>NUCLEOTIDE SEQUENCE [LARGE SCALE GENOMIC DNA]</scope>
    <source>
        <strain evidence="10 11">JCM 3315</strain>
    </source>
</reference>
<protein>
    <submittedName>
        <fullName evidence="10">Glycine/betaine ABC transporter ATPase</fullName>
    </submittedName>
</protein>
<dbReference type="GO" id="GO:0005524">
    <property type="term" value="F:ATP binding"/>
    <property type="evidence" value="ECO:0007669"/>
    <property type="project" value="UniProtKB-KW"/>
</dbReference>
<dbReference type="OrthoDB" id="9802264at2"/>
<evidence type="ECO:0000256" key="1">
    <source>
        <dbReference type="ARBA" id="ARBA00005417"/>
    </source>
</evidence>
<evidence type="ECO:0000259" key="9">
    <source>
        <dbReference type="PROSITE" id="PS51371"/>
    </source>
</evidence>